<protein>
    <submittedName>
        <fullName evidence="2">Uncharacterized protein</fullName>
    </submittedName>
</protein>
<accession>A0A7W9AR47</accession>
<keyword evidence="1" id="KW-1133">Transmembrane helix</keyword>
<feature type="transmembrane region" description="Helical" evidence="1">
    <location>
        <begin position="82"/>
        <end position="103"/>
    </location>
</feature>
<keyword evidence="1" id="KW-0472">Membrane</keyword>
<evidence type="ECO:0000313" key="3">
    <source>
        <dbReference type="Proteomes" id="UP000557739"/>
    </source>
</evidence>
<organism evidence="2 3">
    <name type="scientific">Sphingomonas yantingensis</name>
    <dbReference type="NCBI Taxonomy" id="1241761"/>
    <lineage>
        <taxon>Bacteria</taxon>
        <taxon>Pseudomonadati</taxon>
        <taxon>Pseudomonadota</taxon>
        <taxon>Alphaproteobacteria</taxon>
        <taxon>Sphingomonadales</taxon>
        <taxon>Sphingomonadaceae</taxon>
        <taxon>Sphingomonas</taxon>
    </lineage>
</organism>
<evidence type="ECO:0000256" key="1">
    <source>
        <dbReference type="SAM" id="Phobius"/>
    </source>
</evidence>
<comment type="caution">
    <text evidence="2">The sequence shown here is derived from an EMBL/GenBank/DDBJ whole genome shotgun (WGS) entry which is preliminary data.</text>
</comment>
<dbReference type="RefSeq" id="WP_184028235.1">
    <property type="nucleotide sequence ID" value="NZ_JACIJJ010000003.1"/>
</dbReference>
<reference evidence="2 3" key="1">
    <citation type="submission" date="2020-08" db="EMBL/GenBank/DDBJ databases">
        <title>Genomic Encyclopedia of Type Strains, Phase IV (KMG-IV): sequencing the most valuable type-strain genomes for metagenomic binning, comparative biology and taxonomic classification.</title>
        <authorList>
            <person name="Goeker M."/>
        </authorList>
    </citation>
    <scope>NUCLEOTIDE SEQUENCE [LARGE SCALE GENOMIC DNA]</scope>
    <source>
        <strain evidence="2 3">DSM 27244</strain>
    </source>
</reference>
<dbReference type="EMBL" id="JACIJJ010000003">
    <property type="protein sequence ID" value="MBB5698891.1"/>
    <property type="molecule type" value="Genomic_DNA"/>
</dbReference>
<dbReference type="AlphaFoldDB" id="A0A7W9AR47"/>
<sequence>MFASLAALALVAGQSTPAPKPPEDTPEEIAADAARDLKDSRFYNRPGATRADYDAAWQACRLIARGSRTPTGSVPMFYNPAMISPVAAGLAGGIGGLIGGAIAQGQQRRENRRECLMARGWRLVEVSDAEAARVGTMSDADRSAYFNGIVGATEVQGKTTVWHNGFAEPAPYDLRKPVAIAAPGGLVTGKKVDPKVPVTLEPGAAAILIGFRRPDDESAGKSASVAIARYDAAGSDLAYRPRDWKKTGDKTSYGLTVKSADKKLPLEYHLIRVTPGDYVVAGAAPGAVAITNSFCLGAPRFSVAAGEVAYLGEFAPYTTTAMPGGERGPAMAWSRNEGDARATLAALQPALVPAMKAAQLTNGATYACSAMQMTMYRVPDGTDTAAR</sequence>
<keyword evidence="3" id="KW-1185">Reference proteome</keyword>
<dbReference type="Proteomes" id="UP000557739">
    <property type="component" value="Unassembled WGS sequence"/>
</dbReference>
<evidence type="ECO:0000313" key="2">
    <source>
        <dbReference type="EMBL" id="MBB5698891.1"/>
    </source>
</evidence>
<name>A0A7W9AR47_9SPHN</name>
<gene>
    <name evidence="2" type="ORF">FHR19_002246</name>
</gene>
<proteinExistence type="predicted"/>
<keyword evidence="1" id="KW-0812">Transmembrane</keyword>